<keyword evidence="2" id="KW-1185">Reference proteome</keyword>
<sequence>MDFQSCGEGCTFGFDQKTHIKIVSVFCALLLRPRLRSIDCFYCRNPEVLFFCVG</sequence>
<organism evidence="1 2">
    <name type="scientific">Batillaria attramentaria</name>
    <dbReference type="NCBI Taxonomy" id="370345"/>
    <lineage>
        <taxon>Eukaryota</taxon>
        <taxon>Metazoa</taxon>
        <taxon>Spiralia</taxon>
        <taxon>Lophotrochozoa</taxon>
        <taxon>Mollusca</taxon>
        <taxon>Gastropoda</taxon>
        <taxon>Caenogastropoda</taxon>
        <taxon>Sorbeoconcha</taxon>
        <taxon>Cerithioidea</taxon>
        <taxon>Batillariidae</taxon>
        <taxon>Batillaria</taxon>
    </lineage>
</organism>
<gene>
    <name evidence="1" type="ORF">BaRGS_00009787</name>
</gene>
<protein>
    <submittedName>
        <fullName evidence="1">Uncharacterized protein</fullName>
    </submittedName>
</protein>
<name>A0ABD0LIQ4_9CAEN</name>
<dbReference type="EMBL" id="JACVVK020000047">
    <property type="protein sequence ID" value="KAK7498978.1"/>
    <property type="molecule type" value="Genomic_DNA"/>
</dbReference>
<comment type="caution">
    <text evidence="1">The sequence shown here is derived from an EMBL/GenBank/DDBJ whole genome shotgun (WGS) entry which is preliminary data.</text>
</comment>
<evidence type="ECO:0000313" key="2">
    <source>
        <dbReference type="Proteomes" id="UP001519460"/>
    </source>
</evidence>
<dbReference type="AlphaFoldDB" id="A0ABD0LIQ4"/>
<dbReference type="Proteomes" id="UP001519460">
    <property type="component" value="Unassembled WGS sequence"/>
</dbReference>
<accession>A0ABD0LIQ4</accession>
<reference evidence="1 2" key="1">
    <citation type="journal article" date="2023" name="Sci. Data">
        <title>Genome assembly of the Korean intertidal mud-creeper Batillaria attramentaria.</title>
        <authorList>
            <person name="Patra A.K."/>
            <person name="Ho P.T."/>
            <person name="Jun S."/>
            <person name="Lee S.J."/>
            <person name="Kim Y."/>
            <person name="Won Y.J."/>
        </authorList>
    </citation>
    <scope>NUCLEOTIDE SEQUENCE [LARGE SCALE GENOMIC DNA]</scope>
    <source>
        <strain evidence="1">Wonlab-2016</strain>
    </source>
</reference>
<evidence type="ECO:0000313" key="1">
    <source>
        <dbReference type="EMBL" id="KAK7498978.1"/>
    </source>
</evidence>
<proteinExistence type="predicted"/>
<feature type="non-terminal residue" evidence="1">
    <location>
        <position position="54"/>
    </location>
</feature>